<dbReference type="AlphaFoldDB" id="A0A650G245"/>
<evidence type="ECO:0000256" key="2">
    <source>
        <dbReference type="ARBA" id="ARBA00013184"/>
    </source>
</evidence>
<dbReference type="GO" id="GO:0008270">
    <property type="term" value="F:zinc ion binding"/>
    <property type="evidence" value="ECO:0007669"/>
    <property type="project" value="UniProtKB-KW"/>
</dbReference>
<dbReference type="EMBL" id="MN607216">
    <property type="protein sequence ID" value="QGW08884.1"/>
    <property type="molecule type" value="mRNA"/>
</dbReference>
<keyword evidence="14" id="KW-0812">Transmembrane</keyword>
<feature type="compositionally biased region" description="Polar residues" evidence="13">
    <location>
        <begin position="212"/>
        <end position="225"/>
    </location>
</feature>
<dbReference type="GO" id="GO:0031490">
    <property type="term" value="F:chromatin DNA binding"/>
    <property type="evidence" value="ECO:0007669"/>
    <property type="project" value="TreeGrafter"/>
</dbReference>
<keyword evidence="8" id="KW-0805">Transcription regulation</keyword>
<feature type="compositionally biased region" description="Low complexity" evidence="13">
    <location>
        <begin position="1"/>
        <end position="31"/>
    </location>
</feature>
<feature type="compositionally biased region" description="Polar residues" evidence="13">
    <location>
        <begin position="52"/>
        <end position="65"/>
    </location>
</feature>
<evidence type="ECO:0000256" key="6">
    <source>
        <dbReference type="ARBA" id="ARBA00022833"/>
    </source>
</evidence>
<dbReference type="PANTHER" id="PTHR13808:SF1">
    <property type="entry name" value="HISTONE ACETYLTRANSFERASE"/>
    <property type="match status" value="1"/>
</dbReference>
<keyword evidence="3" id="KW-0808">Transferase</keyword>
<evidence type="ECO:0000256" key="13">
    <source>
        <dbReference type="SAM" id="MobiDB-lite"/>
    </source>
</evidence>
<keyword evidence="5 12" id="KW-0863">Zinc-finger</keyword>
<evidence type="ECO:0000256" key="5">
    <source>
        <dbReference type="ARBA" id="ARBA00022771"/>
    </source>
</evidence>
<keyword evidence="6 12" id="KW-0862">Zinc</keyword>
<protein>
    <recommendedName>
        <fullName evidence="2">histone acetyltransferase</fullName>
        <ecNumber evidence="2">2.3.1.48</ecNumber>
    </recommendedName>
</protein>
<feature type="domain" description="TAZ-type" evidence="15">
    <location>
        <begin position="333"/>
        <end position="424"/>
    </location>
</feature>
<feature type="region of interest" description="Disordered" evidence="13">
    <location>
        <begin position="134"/>
        <end position="170"/>
    </location>
</feature>
<evidence type="ECO:0000259" key="15">
    <source>
        <dbReference type="PROSITE" id="PS50134"/>
    </source>
</evidence>
<evidence type="ECO:0000256" key="10">
    <source>
        <dbReference type="ARBA" id="ARBA00023242"/>
    </source>
</evidence>
<dbReference type="InterPro" id="IPR013178">
    <property type="entry name" value="Histone_AcTrfase_Rtt109/CBP"/>
</dbReference>
<dbReference type="GO" id="GO:0003713">
    <property type="term" value="F:transcription coactivator activity"/>
    <property type="evidence" value="ECO:0007669"/>
    <property type="project" value="TreeGrafter"/>
</dbReference>
<dbReference type="GO" id="GO:0000123">
    <property type="term" value="C:histone acetyltransferase complex"/>
    <property type="evidence" value="ECO:0007669"/>
    <property type="project" value="TreeGrafter"/>
</dbReference>
<keyword evidence="9" id="KW-0804">Transcription</keyword>
<feature type="compositionally biased region" description="Polar residues" evidence="13">
    <location>
        <begin position="321"/>
        <end position="332"/>
    </location>
</feature>
<keyword evidence="7" id="KW-0156">Chromatin regulator</keyword>
<dbReference type="InterPro" id="IPR000197">
    <property type="entry name" value="Znf_TAZ"/>
</dbReference>
<feature type="compositionally biased region" description="Low complexity" evidence="13">
    <location>
        <begin position="261"/>
        <end position="306"/>
    </location>
</feature>
<name>A0A650G245_9ACAR</name>
<keyword evidence="4 12" id="KW-0479">Metal-binding</keyword>
<sequence length="456" mass="49509">MATSSSSASPTCTVSTSFSVVGSSGSGNMSSVGGGNGLPGSGPPPNKRLKLSDSTDSLPGPSDSQLWELESNLPDELASTPSSSSNAPGACDSLTNNGSLLASTNVTLINSSIPMSHIGISSSANVVNTTSVTSNVTSLPLPPQHQNQQTPQQQNNPQQQQTSLPAQNHQQLSQLLQAKTQSPNVPVQQQKLIPTTIQPQMISGMVPGSRPVHSNQLRYTNPPSIQQQPPPQQQQTHMQLLSPTQFMSHQNFGSPLYSDNQKQQVQQVQQPQQQPGQARMPQQGPFRYTPSPSSQSLSQPGPQLLQAQPQNYPQAVGQLASAPQSNQPGSSSELDKRRLIQQQLVLLLHAHKCQRREQEQQNGTGGQQRPCNLPHCRTMKNVLNHMRTCSEGELCRISDCASSRQIISHWKNCFLTDCPVCLPLKQPAIDTRQLTILLLNFFLIFFLFFLAQFPTS</sequence>
<dbReference type="GO" id="GO:0005634">
    <property type="term" value="C:nucleus"/>
    <property type="evidence" value="ECO:0007669"/>
    <property type="project" value="UniProtKB-SubCell"/>
</dbReference>
<evidence type="ECO:0000313" key="16">
    <source>
        <dbReference type="EMBL" id="QGW08884.1"/>
    </source>
</evidence>
<dbReference type="Gene3D" id="1.20.1020.10">
    <property type="entry name" value="TAZ domain"/>
    <property type="match status" value="1"/>
</dbReference>
<dbReference type="InterPro" id="IPR035898">
    <property type="entry name" value="TAZ_dom_sf"/>
</dbReference>
<dbReference type="GO" id="GO:0005667">
    <property type="term" value="C:transcription regulator complex"/>
    <property type="evidence" value="ECO:0007669"/>
    <property type="project" value="TreeGrafter"/>
</dbReference>
<feature type="zinc finger region" description="TAZ-type" evidence="12">
    <location>
        <begin position="333"/>
        <end position="424"/>
    </location>
</feature>
<accession>A0A650G245</accession>
<keyword evidence="14" id="KW-0472">Membrane</keyword>
<comment type="catalytic activity">
    <reaction evidence="11">
        <text>L-lysyl-[protein] + acetyl-CoA = N(6)-acetyl-L-lysyl-[protein] + CoA + H(+)</text>
        <dbReference type="Rhea" id="RHEA:45948"/>
        <dbReference type="Rhea" id="RHEA-COMP:9752"/>
        <dbReference type="Rhea" id="RHEA-COMP:10731"/>
        <dbReference type="ChEBI" id="CHEBI:15378"/>
        <dbReference type="ChEBI" id="CHEBI:29969"/>
        <dbReference type="ChEBI" id="CHEBI:57287"/>
        <dbReference type="ChEBI" id="CHEBI:57288"/>
        <dbReference type="ChEBI" id="CHEBI:61930"/>
        <dbReference type="EC" id="2.3.1.48"/>
    </reaction>
</comment>
<dbReference type="Pfam" id="PF02135">
    <property type="entry name" value="zf-TAZ"/>
    <property type="match status" value="1"/>
</dbReference>
<feature type="region of interest" description="Disordered" evidence="13">
    <location>
        <begin position="315"/>
        <end position="334"/>
    </location>
</feature>
<evidence type="ECO:0000256" key="4">
    <source>
        <dbReference type="ARBA" id="ARBA00022723"/>
    </source>
</evidence>
<evidence type="ECO:0000256" key="11">
    <source>
        <dbReference type="ARBA" id="ARBA00048017"/>
    </source>
</evidence>
<dbReference type="SUPFAM" id="SSF57933">
    <property type="entry name" value="TAZ domain"/>
    <property type="match status" value="1"/>
</dbReference>
<dbReference type="PANTHER" id="PTHR13808">
    <property type="entry name" value="CBP/P300-RELATED"/>
    <property type="match status" value="1"/>
</dbReference>
<evidence type="ECO:0000256" key="8">
    <source>
        <dbReference type="ARBA" id="ARBA00023015"/>
    </source>
</evidence>
<feature type="region of interest" description="Disordered" evidence="13">
    <location>
        <begin position="1"/>
        <end position="67"/>
    </location>
</feature>
<evidence type="ECO:0000256" key="9">
    <source>
        <dbReference type="ARBA" id="ARBA00023163"/>
    </source>
</evidence>
<evidence type="ECO:0000256" key="7">
    <source>
        <dbReference type="ARBA" id="ARBA00022853"/>
    </source>
</evidence>
<feature type="compositionally biased region" description="Polar residues" evidence="13">
    <location>
        <begin position="236"/>
        <end position="260"/>
    </location>
</feature>
<organism evidence="16">
    <name type="scientific">Amphitetranychus viennensis</name>
    <name type="common">hawthorn spider mite</name>
    <dbReference type="NCBI Taxonomy" id="381746"/>
    <lineage>
        <taxon>Eukaryota</taxon>
        <taxon>Metazoa</taxon>
        <taxon>Ecdysozoa</taxon>
        <taxon>Arthropoda</taxon>
        <taxon>Chelicerata</taxon>
        <taxon>Arachnida</taxon>
        <taxon>Acari</taxon>
        <taxon>Acariformes</taxon>
        <taxon>Trombidiformes</taxon>
        <taxon>Prostigmata</taxon>
        <taxon>Eleutherengona</taxon>
        <taxon>Raphignathae</taxon>
        <taxon>Tetranychoidea</taxon>
        <taxon>Tetranychidae</taxon>
        <taxon>Amphitetranychus</taxon>
    </lineage>
</organism>
<proteinExistence type="evidence at transcript level"/>
<evidence type="ECO:0000256" key="1">
    <source>
        <dbReference type="ARBA" id="ARBA00004123"/>
    </source>
</evidence>
<evidence type="ECO:0000256" key="3">
    <source>
        <dbReference type="ARBA" id="ARBA00022679"/>
    </source>
</evidence>
<dbReference type="GO" id="GO:0004402">
    <property type="term" value="F:histone acetyltransferase activity"/>
    <property type="evidence" value="ECO:0007669"/>
    <property type="project" value="InterPro"/>
</dbReference>
<reference evidence="16" key="1">
    <citation type="journal article" date="2019" name="Front. Physiol.">
        <title>Selection of Reference Genes for RT-qPCR Analysis Under Intrinsic Conditions in the Hawthorn Spider Mite, Amphitetranychus viennensis (Acarina: Tetranychidae).</title>
        <authorList>
            <person name="Yang J."/>
            <person name="Gao Y."/>
            <person name="Liu Z."/>
            <person name="Lu J."/>
            <person name="Zhang Y."/>
            <person name="Zhang P."/>
            <person name="Fan J."/>
            <person name="Zhou X."/>
            <person name="Fan R."/>
        </authorList>
    </citation>
    <scope>NUCLEOTIDE SEQUENCE</scope>
</reference>
<feature type="region of interest" description="Disordered" evidence="13">
    <location>
        <begin position="201"/>
        <end position="306"/>
    </location>
</feature>
<dbReference type="PROSITE" id="PS50134">
    <property type="entry name" value="ZF_TAZ"/>
    <property type="match status" value="1"/>
</dbReference>
<dbReference type="GO" id="GO:0045944">
    <property type="term" value="P:positive regulation of transcription by RNA polymerase II"/>
    <property type="evidence" value="ECO:0007669"/>
    <property type="project" value="TreeGrafter"/>
</dbReference>
<feature type="compositionally biased region" description="Low complexity" evidence="13">
    <location>
        <begin position="134"/>
        <end position="165"/>
    </location>
</feature>
<keyword evidence="14" id="KW-1133">Transmembrane helix</keyword>
<evidence type="ECO:0000256" key="12">
    <source>
        <dbReference type="PROSITE-ProRule" id="PRU00203"/>
    </source>
</evidence>
<comment type="subcellular location">
    <subcellularLocation>
        <location evidence="1">Nucleus</location>
    </subcellularLocation>
</comment>
<feature type="transmembrane region" description="Helical" evidence="14">
    <location>
        <begin position="434"/>
        <end position="453"/>
    </location>
</feature>
<dbReference type="EC" id="2.3.1.48" evidence="2"/>
<dbReference type="SMART" id="SM00551">
    <property type="entry name" value="ZnF_TAZ"/>
    <property type="match status" value="1"/>
</dbReference>
<keyword evidence="10" id="KW-0539">Nucleus</keyword>
<evidence type="ECO:0000256" key="14">
    <source>
        <dbReference type="SAM" id="Phobius"/>
    </source>
</evidence>